<accession>A0A026WGE5</accession>
<dbReference type="Proteomes" id="UP000053097">
    <property type="component" value="Unassembled WGS sequence"/>
</dbReference>
<organism evidence="2 3">
    <name type="scientific">Ooceraea biroi</name>
    <name type="common">Clonal raider ant</name>
    <name type="synonym">Cerapachys biroi</name>
    <dbReference type="NCBI Taxonomy" id="2015173"/>
    <lineage>
        <taxon>Eukaryota</taxon>
        <taxon>Metazoa</taxon>
        <taxon>Ecdysozoa</taxon>
        <taxon>Arthropoda</taxon>
        <taxon>Hexapoda</taxon>
        <taxon>Insecta</taxon>
        <taxon>Pterygota</taxon>
        <taxon>Neoptera</taxon>
        <taxon>Endopterygota</taxon>
        <taxon>Hymenoptera</taxon>
        <taxon>Apocrita</taxon>
        <taxon>Aculeata</taxon>
        <taxon>Formicoidea</taxon>
        <taxon>Formicidae</taxon>
        <taxon>Dorylinae</taxon>
        <taxon>Ooceraea</taxon>
    </lineage>
</organism>
<dbReference type="EMBL" id="KK107260">
    <property type="protein sequence ID" value="EZA54129.1"/>
    <property type="molecule type" value="Genomic_DNA"/>
</dbReference>
<gene>
    <name evidence="2" type="ORF">X777_05979</name>
</gene>
<dbReference type="AlphaFoldDB" id="A0A026WGE5"/>
<proteinExistence type="predicted"/>
<keyword evidence="3" id="KW-1185">Reference proteome</keyword>
<protein>
    <submittedName>
        <fullName evidence="2">Uncharacterized protein</fullName>
    </submittedName>
</protein>
<name>A0A026WGE5_OOCBI</name>
<evidence type="ECO:0000313" key="2">
    <source>
        <dbReference type="EMBL" id="EZA54129.1"/>
    </source>
</evidence>
<feature type="region of interest" description="Disordered" evidence="1">
    <location>
        <begin position="25"/>
        <end position="44"/>
    </location>
</feature>
<reference evidence="2 3" key="1">
    <citation type="journal article" date="2014" name="Curr. Biol.">
        <title>The genome of the clonal raider ant Cerapachys biroi.</title>
        <authorList>
            <person name="Oxley P.R."/>
            <person name="Ji L."/>
            <person name="Fetter-Pruneda I."/>
            <person name="McKenzie S.K."/>
            <person name="Li C."/>
            <person name="Hu H."/>
            <person name="Zhang G."/>
            <person name="Kronauer D.J."/>
        </authorList>
    </citation>
    <scope>NUCLEOTIDE SEQUENCE [LARGE SCALE GENOMIC DNA]</scope>
</reference>
<sequence>MLIELVVGPTSVIHRVHGRAASWRTSQFRRKTPPQERDRCLKNTGGRNKCDARSTLLSILRSGIF</sequence>
<evidence type="ECO:0000313" key="3">
    <source>
        <dbReference type="Proteomes" id="UP000053097"/>
    </source>
</evidence>
<evidence type="ECO:0000256" key="1">
    <source>
        <dbReference type="SAM" id="MobiDB-lite"/>
    </source>
</evidence>